<gene>
    <name evidence="1" type="ORF">ARMGADRAFT_1038760</name>
</gene>
<protein>
    <submittedName>
        <fullName evidence="1">Uncharacterized protein</fullName>
    </submittedName>
</protein>
<keyword evidence="2" id="KW-1185">Reference proteome</keyword>
<name>A0A2H3CGV9_ARMGA</name>
<dbReference type="AlphaFoldDB" id="A0A2H3CGV9"/>
<evidence type="ECO:0000313" key="2">
    <source>
        <dbReference type="Proteomes" id="UP000217790"/>
    </source>
</evidence>
<organism evidence="1 2">
    <name type="scientific">Armillaria gallica</name>
    <name type="common">Bulbous honey fungus</name>
    <name type="synonym">Armillaria bulbosa</name>
    <dbReference type="NCBI Taxonomy" id="47427"/>
    <lineage>
        <taxon>Eukaryota</taxon>
        <taxon>Fungi</taxon>
        <taxon>Dikarya</taxon>
        <taxon>Basidiomycota</taxon>
        <taxon>Agaricomycotina</taxon>
        <taxon>Agaricomycetes</taxon>
        <taxon>Agaricomycetidae</taxon>
        <taxon>Agaricales</taxon>
        <taxon>Marasmiineae</taxon>
        <taxon>Physalacriaceae</taxon>
        <taxon>Armillaria</taxon>
    </lineage>
</organism>
<evidence type="ECO:0000313" key="1">
    <source>
        <dbReference type="EMBL" id="PBK82311.1"/>
    </source>
</evidence>
<sequence>MKAKTMAPSIEGKEGWPAFPVGAKDDGDVPLKEMAFYVMDDSSWCRRSNRCVQAEVKRRHGNDYVKPRVPTEEWANPTSLGAEQDTYAFEDVAEKRTSHPLGNGFRGNKRSVAQGVDITARVTNVAVEKRRVMWLCTRISCSIRPPSSFVECGSTVAPRIPSMAIDR</sequence>
<dbReference type="Proteomes" id="UP000217790">
    <property type="component" value="Unassembled WGS sequence"/>
</dbReference>
<dbReference type="InParanoid" id="A0A2H3CGV9"/>
<reference evidence="2" key="1">
    <citation type="journal article" date="2017" name="Nat. Ecol. Evol.">
        <title>Genome expansion and lineage-specific genetic innovations in the forest pathogenic fungi Armillaria.</title>
        <authorList>
            <person name="Sipos G."/>
            <person name="Prasanna A.N."/>
            <person name="Walter M.C."/>
            <person name="O'Connor E."/>
            <person name="Balint B."/>
            <person name="Krizsan K."/>
            <person name="Kiss B."/>
            <person name="Hess J."/>
            <person name="Varga T."/>
            <person name="Slot J."/>
            <person name="Riley R."/>
            <person name="Boka B."/>
            <person name="Rigling D."/>
            <person name="Barry K."/>
            <person name="Lee J."/>
            <person name="Mihaltcheva S."/>
            <person name="LaButti K."/>
            <person name="Lipzen A."/>
            <person name="Waldron R."/>
            <person name="Moloney N.M."/>
            <person name="Sperisen C."/>
            <person name="Kredics L."/>
            <person name="Vagvoelgyi C."/>
            <person name="Patrignani A."/>
            <person name="Fitzpatrick D."/>
            <person name="Nagy I."/>
            <person name="Doyle S."/>
            <person name="Anderson J.B."/>
            <person name="Grigoriev I.V."/>
            <person name="Gueldener U."/>
            <person name="Muensterkoetter M."/>
            <person name="Nagy L.G."/>
        </authorList>
    </citation>
    <scope>NUCLEOTIDE SEQUENCE [LARGE SCALE GENOMIC DNA]</scope>
    <source>
        <strain evidence="2">Ar21-2</strain>
    </source>
</reference>
<proteinExistence type="predicted"/>
<dbReference type="EMBL" id="KZ293719">
    <property type="protein sequence ID" value="PBK82311.1"/>
    <property type="molecule type" value="Genomic_DNA"/>
</dbReference>
<accession>A0A2H3CGV9</accession>